<dbReference type="GO" id="GO:0005886">
    <property type="term" value="C:plasma membrane"/>
    <property type="evidence" value="ECO:0007669"/>
    <property type="project" value="UniProtKB-SubCell"/>
</dbReference>
<feature type="transmembrane region" description="Helical" evidence="11">
    <location>
        <begin position="100"/>
        <end position="121"/>
    </location>
</feature>
<keyword evidence="13" id="KW-1185">Reference proteome</keyword>
<evidence type="ECO:0000256" key="10">
    <source>
        <dbReference type="ARBA" id="ARBA00039381"/>
    </source>
</evidence>
<comment type="subunit">
    <text evidence="2">The complex is composed of two ATP-binding proteins (LsrA), two transmembrane proteins (LsrC and LsrD) and a solute-binding protein (LsrB).</text>
</comment>
<feature type="transmembrane region" description="Helical" evidence="11">
    <location>
        <begin position="169"/>
        <end position="190"/>
    </location>
</feature>
<feature type="transmembrane region" description="Helical" evidence="11">
    <location>
        <begin position="75"/>
        <end position="94"/>
    </location>
</feature>
<keyword evidence="5" id="KW-0997">Cell inner membrane</keyword>
<feature type="transmembrane region" description="Helical" evidence="11">
    <location>
        <begin position="300"/>
        <end position="317"/>
    </location>
</feature>
<evidence type="ECO:0000313" key="12">
    <source>
        <dbReference type="EMBL" id="RWR15313.1"/>
    </source>
</evidence>
<dbReference type="Proteomes" id="UP000285710">
    <property type="component" value="Unassembled WGS sequence"/>
</dbReference>
<dbReference type="InterPro" id="IPR001851">
    <property type="entry name" value="ABC_transp_permease"/>
</dbReference>
<feature type="transmembrane region" description="Helical" evidence="11">
    <location>
        <begin position="128"/>
        <end position="149"/>
    </location>
</feature>
<keyword evidence="3" id="KW-0813">Transport</keyword>
<name>A0A443J4R5_9RHOB</name>
<evidence type="ECO:0000256" key="7">
    <source>
        <dbReference type="ARBA" id="ARBA00022989"/>
    </source>
</evidence>
<proteinExistence type="predicted"/>
<organism evidence="12 13">
    <name type="scientific">Paenirhodobacter populi</name>
    <dbReference type="NCBI Taxonomy" id="2306993"/>
    <lineage>
        <taxon>Bacteria</taxon>
        <taxon>Pseudomonadati</taxon>
        <taxon>Pseudomonadota</taxon>
        <taxon>Alphaproteobacteria</taxon>
        <taxon>Rhodobacterales</taxon>
        <taxon>Rhodobacter group</taxon>
        <taxon>Paenirhodobacter</taxon>
    </lineage>
</organism>
<dbReference type="GO" id="GO:0022857">
    <property type="term" value="F:transmembrane transporter activity"/>
    <property type="evidence" value="ECO:0007669"/>
    <property type="project" value="InterPro"/>
</dbReference>
<evidence type="ECO:0000256" key="3">
    <source>
        <dbReference type="ARBA" id="ARBA00022448"/>
    </source>
</evidence>
<evidence type="ECO:0000256" key="6">
    <source>
        <dbReference type="ARBA" id="ARBA00022692"/>
    </source>
</evidence>
<evidence type="ECO:0000313" key="13">
    <source>
        <dbReference type="Proteomes" id="UP000285710"/>
    </source>
</evidence>
<keyword evidence="4" id="KW-1003">Cell membrane</keyword>
<comment type="subcellular location">
    <subcellularLocation>
        <location evidence="1">Cell membrane</location>
        <topology evidence="1">Multi-pass membrane protein</topology>
    </subcellularLocation>
</comment>
<dbReference type="RefSeq" id="WP_128268381.1">
    <property type="nucleotide sequence ID" value="NZ_SAUW01000001.1"/>
</dbReference>
<reference evidence="12 13" key="2">
    <citation type="submission" date="2019-01" db="EMBL/GenBank/DDBJ databases">
        <authorList>
            <person name="Li Y."/>
        </authorList>
    </citation>
    <scope>NUCLEOTIDE SEQUENCE [LARGE SCALE GENOMIC DNA]</scope>
    <source>
        <strain evidence="12 13">2D-5</strain>
    </source>
</reference>
<dbReference type="PANTHER" id="PTHR32196:SF71">
    <property type="entry name" value="AUTOINDUCER 2 IMPORT SYSTEM PERMEASE PROTEIN LSRD"/>
    <property type="match status" value="1"/>
</dbReference>
<keyword evidence="8 11" id="KW-0472">Membrane</keyword>
<dbReference type="CDD" id="cd06579">
    <property type="entry name" value="TM_PBP1_transp_AraH_like"/>
    <property type="match status" value="1"/>
</dbReference>
<evidence type="ECO:0000256" key="11">
    <source>
        <dbReference type="SAM" id="Phobius"/>
    </source>
</evidence>
<comment type="caution">
    <text evidence="12">The sequence shown here is derived from an EMBL/GenBank/DDBJ whole genome shotgun (WGS) entry which is preliminary data.</text>
</comment>
<feature type="transmembrane region" description="Helical" evidence="11">
    <location>
        <begin position="21"/>
        <end position="41"/>
    </location>
</feature>
<evidence type="ECO:0000256" key="1">
    <source>
        <dbReference type="ARBA" id="ARBA00004651"/>
    </source>
</evidence>
<evidence type="ECO:0000256" key="8">
    <source>
        <dbReference type="ARBA" id="ARBA00023136"/>
    </source>
</evidence>
<keyword evidence="6 11" id="KW-0812">Transmembrane</keyword>
<feature type="transmembrane region" description="Helical" evidence="11">
    <location>
        <begin position="47"/>
        <end position="68"/>
    </location>
</feature>
<evidence type="ECO:0000256" key="9">
    <source>
        <dbReference type="ARBA" id="ARBA00025439"/>
    </source>
</evidence>
<feature type="transmembrane region" description="Helical" evidence="11">
    <location>
        <begin position="247"/>
        <end position="268"/>
    </location>
</feature>
<protein>
    <recommendedName>
        <fullName evidence="10">Autoinducer 2 import system permease protein LsrD</fullName>
    </recommendedName>
</protein>
<evidence type="ECO:0000256" key="4">
    <source>
        <dbReference type="ARBA" id="ARBA00022475"/>
    </source>
</evidence>
<evidence type="ECO:0000256" key="5">
    <source>
        <dbReference type="ARBA" id="ARBA00022519"/>
    </source>
</evidence>
<feature type="transmembrane region" description="Helical" evidence="11">
    <location>
        <begin position="219"/>
        <end position="241"/>
    </location>
</feature>
<feature type="transmembrane region" description="Helical" evidence="11">
    <location>
        <begin position="275"/>
        <end position="294"/>
    </location>
</feature>
<sequence>MSARLANISLGRTSLGRIPHVGSLGIILALLILGQFVNPSFLSPMNLWAVLSVSALLAVASAGQTLVIISGNQGIDLSVGSVMTLTALIVSGMAGSSDAAVPMALAVVLGLGTLIGLANGIGARFLGLYPLVVTLGVSFVVEGLGLVYARSRPPQMPGPMIENIGIGRFLGIPWLVLIGAAVTVAMTLLLRKSRYGRQLYLVGSNIRAASAAGIPVTRVLLTTWAASGFLAAFAGVLLYGYVASANLSVGAPYTMMSIAAAVIGGTALSGGAGSFVGTVLGAVIFSLITNLLIMLGLGPALRYAISGLVLILVLFATSRDAR</sequence>
<dbReference type="AlphaFoldDB" id="A0A443J4R5"/>
<reference evidence="12 13" key="1">
    <citation type="submission" date="2019-01" db="EMBL/GenBank/DDBJ databases">
        <title>Sinorhodobacter populi sp. nov. isolated from the symptomatic bark tissue of Populus euramericana canker.</title>
        <authorList>
            <person name="Xu G."/>
        </authorList>
    </citation>
    <scope>NUCLEOTIDE SEQUENCE [LARGE SCALE GENOMIC DNA]</scope>
    <source>
        <strain evidence="12 13">2D-5</strain>
    </source>
</reference>
<keyword evidence="7 11" id="KW-1133">Transmembrane helix</keyword>
<dbReference type="EMBL" id="SAUW01000001">
    <property type="protein sequence ID" value="RWR15313.1"/>
    <property type="molecule type" value="Genomic_DNA"/>
</dbReference>
<evidence type="ECO:0000256" key="2">
    <source>
        <dbReference type="ARBA" id="ARBA00011262"/>
    </source>
</evidence>
<accession>A0A443J4R5</accession>
<dbReference type="Pfam" id="PF02653">
    <property type="entry name" value="BPD_transp_2"/>
    <property type="match status" value="1"/>
</dbReference>
<gene>
    <name evidence="12" type="ORF">D2T33_00030</name>
</gene>
<comment type="function">
    <text evidence="9">Part of the ABC transporter complex LsrABCD involved in autoinducer 2 (AI-2) import. Probably responsible for the translocation of the substrate across the membrane.</text>
</comment>
<dbReference type="PANTHER" id="PTHR32196">
    <property type="entry name" value="ABC TRANSPORTER PERMEASE PROTEIN YPHD-RELATED-RELATED"/>
    <property type="match status" value="1"/>
</dbReference>